<feature type="non-terminal residue" evidence="4">
    <location>
        <position position="246"/>
    </location>
</feature>
<name>A0ABD0M4D8_9CAEN</name>
<sequence length="246" mass="24374">MKVFASLTVLVSFAATISATYLPPYGGLAAVNVGLLGAGGLLPGGLLPGGIVPVGLGASGLQLSRRLPQYVDPVNTLPHTREASGPRAYRQAGPDGRTVIEGVNGRPREVIVPHGGYLDGFDLGNDPLYNTIDPTYQNFGGANTLVVLDSDYIPPGALAGAGAGANRAGAGLTVIADADIPPAYNSGFSAGLNAGYLGDGALVINNAGGLTVIADADIPPYNSGLNAGAGGAGRTLVAADADLTVG</sequence>
<evidence type="ECO:0000256" key="2">
    <source>
        <dbReference type="SAM" id="Phobius"/>
    </source>
</evidence>
<evidence type="ECO:0000256" key="3">
    <source>
        <dbReference type="SAM" id="SignalP"/>
    </source>
</evidence>
<feature type="transmembrane region" description="Helical" evidence="2">
    <location>
        <begin position="35"/>
        <end position="56"/>
    </location>
</feature>
<feature type="region of interest" description="Disordered" evidence="1">
    <location>
        <begin position="76"/>
        <end position="96"/>
    </location>
</feature>
<accession>A0ABD0M4D8</accession>
<comment type="caution">
    <text evidence="4">The sequence shown here is derived from an EMBL/GenBank/DDBJ whole genome shotgun (WGS) entry which is preliminary data.</text>
</comment>
<keyword evidence="2" id="KW-1133">Transmembrane helix</keyword>
<keyword evidence="2" id="KW-0812">Transmembrane</keyword>
<feature type="chain" id="PRO_5044891271" evidence="3">
    <location>
        <begin position="20"/>
        <end position="246"/>
    </location>
</feature>
<reference evidence="4 5" key="1">
    <citation type="journal article" date="2023" name="Sci. Data">
        <title>Genome assembly of the Korean intertidal mud-creeper Batillaria attramentaria.</title>
        <authorList>
            <person name="Patra A.K."/>
            <person name="Ho P.T."/>
            <person name="Jun S."/>
            <person name="Lee S.J."/>
            <person name="Kim Y."/>
            <person name="Won Y.J."/>
        </authorList>
    </citation>
    <scope>NUCLEOTIDE SEQUENCE [LARGE SCALE GENOMIC DNA]</scope>
    <source>
        <strain evidence="4">Wonlab-2016</strain>
    </source>
</reference>
<evidence type="ECO:0000256" key="1">
    <source>
        <dbReference type="SAM" id="MobiDB-lite"/>
    </source>
</evidence>
<evidence type="ECO:0000313" key="5">
    <source>
        <dbReference type="Proteomes" id="UP001519460"/>
    </source>
</evidence>
<gene>
    <name evidence="4" type="ORF">BaRGS_00002819</name>
</gene>
<protein>
    <submittedName>
        <fullName evidence="4">Uncharacterized protein</fullName>
    </submittedName>
</protein>
<organism evidence="4 5">
    <name type="scientific">Batillaria attramentaria</name>
    <dbReference type="NCBI Taxonomy" id="370345"/>
    <lineage>
        <taxon>Eukaryota</taxon>
        <taxon>Metazoa</taxon>
        <taxon>Spiralia</taxon>
        <taxon>Lophotrochozoa</taxon>
        <taxon>Mollusca</taxon>
        <taxon>Gastropoda</taxon>
        <taxon>Caenogastropoda</taxon>
        <taxon>Sorbeoconcha</taxon>
        <taxon>Cerithioidea</taxon>
        <taxon>Batillariidae</taxon>
        <taxon>Batillaria</taxon>
    </lineage>
</organism>
<proteinExistence type="predicted"/>
<dbReference type="AlphaFoldDB" id="A0ABD0M4D8"/>
<dbReference type="Proteomes" id="UP001519460">
    <property type="component" value="Unassembled WGS sequence"/>
</dbReference>
<dbReference type="EMBL" id="JACVVK020000008">
    <property type="protein sequence ID" value="KAK7506097.1"/>
    <property type="molecule type" value="Genomic_DNA"/>
</dbReference>
<feature type="signal peptide" evidence="3">
    <location>
        <begin position="1"/>
        <end position="19"/>
    </location>
</feature>
<evidence type="ECO:0000313" key="4">
    <source>
        <dbReference type="EMBL" id="KAK7506097.1"/>
    </source>
</evidence>
<keyword evidence="3" id="KW-0732">Signal</keyword>
<keyword evidence="5" id="KW-1185">Reference proteome</keyword>
<keyword evidence="2" id="KW-0472">Membrane</keyword>